<feature type="compositionally biased region" description="Low complexity" evidence="3">
    <location>
        <begin position="66"/>
        <end position="78"/>
    </location>
</feature>
<protein>
    <recommendedName>
        <fullName evidence="6">DUF4005 domain-containing protein</fullName>
    </recommendedName>
</protein>
<dbReference type="AlphaFoldDB" id="A0AAD8LCM8"/>
<evidence type="ECO:0008006" key="6">
    <source>
        <dbReference type="Google" id="ProtNLM"/>
    </source>
</evidence>
<dbReference type="Gene3D" id="1.20.5.190">
    <property type="match status" value="1"/>
</dbReference>
<dbReference type="PANTHER" id="PTHR32295:SF292">
    <property type="entry name" value="PROTEIN IQ-DOMAIN 16"/>
    <property type="match status" value="1"/>
</dbReference>
<evidence type="ECO:0000313" key="4">
    <source>
        <dbReference type="EMBL" id="KAK1438568.1"/>
    </source>
</evidence>
<reference evidence="4" key="1">
    <citation type="journal article" date="2023" name="bioRxiv">
        <title>Improved chromosome-level genome assembly for marigold (Tagetes erecta).</title>
        <authorList>
            <person name="Jiang F."/>
            <person name="Yuan L."/>
            <person name="Wang S."/>
            <person name="Wang H."/>
            <person name="Xu D."/>
            <person name="Wang A."/>
            <person name="Fan W."/>
        </authorList>
    </citation>
    <scope>NUCLEOTIDE SEQUENCE</scope>
    <source>
        <strain evidence="4">WSJ</strain>
        <tissue evidence="4">Leaf</tissue>
    </source>
</reference>
<keyword evidence="5" id="KW-1185">Reference proteome</keyword>
<evidence type="ECO:0000256" key="3">
    <source>
        <dbReference type="SAM" id="MobiDB-lite"/>
    </source>
</evidence>
<sequence length="231" mass="26057">MGSWFTAVVKKAFSPHKSSKTATQHHHHHSQNKRSRWLFTKSSSSSPVVTVQQDETNSSVSQLQKHAAAAEPHAAAPPTSSVSVNHHFAAIIIQTSFRAYLARRALRALKGIVMLQAVIRGQNVRKQATITLRCMQALLRVQSRVHEQRSRLSHHESRKSNISENTTLWESKYLQEVKDRKSIDCQYSSTRYLSVHPYHIHYPNFTSGPKSFKAVSFIFGGGTTNIEGEEE</sequence>
<comment type="caution">
    <text evidence="4">The sequence shown here is derived from an EMBL/GenBank/DDBJ whole genome shotgun (WGS) entry which is preliminary data.</text>
</comment>
<feature type="compositionally biased region" description="Polar residues" evidence="3">
    <location>
        <begin position="47"/>
        <end position="64"/>
    </location>
</feature>
<dbReference type="PROSITE" id="PS50096">
    <property type="entry name" value="IQ"/>
    <property type="match status" value="2"/>
</dbReference>
<evidence type="ECO:0000256" key="1">
    <source>
        <dbReference type="ARBA" id="ARBA00022860"/>
    </source>
</evidence>
<dbReference type="InterPro" id="IPR000048">
    <property type="entry name" value="IQ_motif_EF-hand-BS"/>
</dbReference>
<proteinExistence type="inferred from homology"/>
<comment type="similarity">
    <text evidence="2">Belongs to the IQD family.</text>
</comment>
<name>A0AAD8LCM8_TARER</name>
<gene>
    <name evidence="4" type="ORF">QVD17_04377</name>
</gene>
<feature type="compositionally biased region" description="Basic residues" evidence="3">
    <location>
        <begin position="15"/>
        <end position="36"/>
    </location>
</feature>
<accession>A0AAD8LCM8</accession>
<evidence type="ECO:0000313" key="5">
    <source>
        <dbReference type="Proteomes" id="UP001229421"/>
    </source>
</evidence>
<dbReference type="CDD" id="cd23767">
    <property type="entry name" value="IQCD"/>
    <property type="match status" value="1"/>
</dbReference>
<dbReference type="GO" id="GO:0005516">
    <property type="term" value="F:calmodulin binding"/>
    <property type="evidence" value="ECO:0007669"/>
    <property type="project" value="UniProtKB-KW"/>
</dbReference>
<dbReference type="Pfam" id="PF00612">
    <property type="entry name" value="IQ"/>
    <property type="match status" value="2"/>
</dbReference>
<organism evidence="4 5">
    <name type="scientific">Tagetes erecta</name>
    <name type="common">African marigold</name>
    <dbReference type="NCBI Taxonomy" id="13708"/>
    <lineage>
        <taxon>Eukaryota</taxon>
        <taxon>Viridiplantae</taxon>
        <taxon>Streptophyta</taxon>
        <taxon>Embryophyta</taxon>
        <taxon>Tracheophyta</taxon>
        <taxon>Spermatophyta</taxon>
        <taxon>Magnoliopsida</taxon>
        <taxon>eudicotyledons</taxon>
        <taxon>Gunneridae</taxon>
        <taxon>Pentapetalae</taxon>
        <taxon>asterids</taxon>
        <taxon>campanulids</taxon>
        <taxon>Asterales</taxon>
        <taxon>Asteraceae</taxon>
        <taxon>Asteroideae</taxon>
        <taxon>Heliantheae alliance</taxon>
        <taxon>Tageteae</taxon>
        <taxon>Tagetes</taxon>
    </lineage>
</organism>
<evidence type="ECO:0000256" key="2">
    <source>
        <dbReference type="ARBA" id="ARBA00024341"/>
    </source>
</evidence>
<keyword evidence="1" id="KW-0112">Calmodulin-binding</keyword>
<dbReference type="PANTHER" id="PTHR32295">
    <property type="entry name" value="IQ-DOMAIN 5-RELATED"/>
    <property type="match status" value="1"/>
</dbReference>
<feature type="region of interest" description="Disordered" evidence="3">
    <location>
        <begin position="15"/>
        <end position="81"/>
    </location>
</feature>
<dbReference type="Proteomes" id="UP001229421">
    <property type="component" value="Unassembled WGS sequence"/>
</dbReference>
<dbReference type="EMBL" id="JAUHHV010000001">
    <property type="protein sequence ID" value="KAK1438568.1"/>
    <property type="molecule type" value="Genomic_DNA"/>
</dbReference>